<keyword evidence="1" id="KW-1133">Transmembrane helix</keyword>
<feature type="domain" description="EF-hand" evidence="2">
    <location>
        <begin position="163"/>
        <end position="179"/>
    </location>
</feature>
<reference evidence="3 4" key="1">
    <citation type="submission" date="2016-10" db="EMBL/GenBank/DDBJ databases">
        <authorList>
            <person name="de Groot N.N."/>
        </authorList>
    </citation>
    <scope>NUCLEOTIDE SEQUENCE [LARGE SCALE GENOMIC DNA]</scope>
    <source>
        <strain evidence="3 4">DSM 12271</strain>
    </source>
</reference>
<dbReference type="PROSITE" id="PS50222">
    <property type="entry name" value="EF_HAND_2"/>
    <property type="match status" value="1"/>
</dbReference>
<sequence length="179" mass="21028">MDKLKLVDKLREKANVSYEEAKIALENSDWDILDALLYLEKNGKVKKPSVNIFYTNEARYGDKDKKSGKNEENKYETSNNFQGIFEAICKYIDTCNNIFLEIKKKERMFLKIPLTVVIILSFFAFWMVIPLMVVLLFFDIELYIYSKKVNTDKVNKILRKISDNVKVIKEKFKKADKNG</sequence>
<dbReference type="Gene3D" id="1.10.8.10">
    <property type="entry name" value="DNA helicase RuvA subunit, C-terminal domain"/>
    <property type="match status" value="1"/>
</dbReference>
<feature type="transmembrane region" description="Helical" evidence="1">
    <location>
        <begin position="112"/>
        <end position="138"/>
    </location>
</feature>
<dbReference type="STRING" id="84698.SAMN04488528_103026"/>
<dbReference type="AlphaFoldDB" id="A0A1I1A5T3"/>
<gene>
    <name evidence="3" type="ORF">SAMN04488528_103026</name>
</gene>
<evidence type="ECO:0000256" key="1">
    <source>
        <dbReference type="SAM" id="Phobius"/>
    </source>
</evidence>
<keyword evidence="1" id="KW-0472">Membrane</keyword>
<evidence type="ECO:0000259" key="2">
    <source>
        <dbReference type="PROSITE" id="PS50222"/>
    </source>
</evidence>
<dbReference type="Proteomes" id="UP000198619">
    <property type="component" value="Unassembled WGS sequence"/>
</dbReference>
<dbReference type="CDD" id="cd14360">
    <property type="entry name" value="UBA_NAC_like_bac"/>
    <property type="match status" value="1"/>
</dbReference>
<proteinExistence type="predicted"/>
<keyword evidence="4" id="KW-1185">Reference proteome</keyword>
<evidence type="ECO:0000313" key="4">
    <source>
        <dbReference type="Proteomes" id="UP000198619"/>
    </source>
</evidence>
<dbReference type="GO" id="GO:0005509">
    <property type="term" value="F:calcium ion binding"/>
    <property type="evidence" value="ECO:0007669"/>
    <property type="project" value="InterPro"/>
</dbReference>
<name>A0A1I1A5T3_9CLOT</name>
<evidence type="ECO:0000313" key="3">
    <source>
        <dbReference type="EMBL" id="SFB33311.1"/>
    </source>
</evidence>
<protein>
    <recommendedName>
        <fullName evidence="2">EF-hand domain-containing protein</fullName>
    </recommendedName>
</protein>
<dbReference type="EMBL" id="FOKI01000030">
    <property type="protein sequence ID" value="SFB33311.1"/>
    <property type="molecule type" value="Genomic_DNA"/>
</dbReference>
<accession>A0A1I1A5T3</accession>
<dbReference type="SUPFAM" id="SSF46934">
    <property type="entry name" value="UBA-like"/>
    <property type="match status" value="1"/>
</dbReference>
<dbReference type="InterPro" id="IPR009060">
    <property type="entry name" value="UBA-like_sf"/>
</dbReference>
<dbReference type="InterPro" id="IPR002048">
    <property type="entry name" value="EF_hand_dom"/>
</dbReference>
<organism evidence="3 4">
    <name type="scientific">Clostridium frigidicarnis</name>
    <dbReference type="NCBI Taxonomy" id="84698"/>
    <lineage>
        <taxon>Bacteria</taxon>
        <taxon>Bacillati</taxon>
        <taxon>Bacillota</taxon>
        <taxon>Clostridia</taxon>
        <taxon>Eubacteriales</taxon>
        <taxon>Clostridiaceae</taxon>
        <taxon>Clostridium</taxon>
    </lineage>
</organism>
<dbReference type="RefSeq" id="WP_090042505.1">
    <property type="nucleotide sequence ID" value="NZ_FOKI01000030.1"/>
</dbReference>
<dbReference type="OrthoDB" id="3183239at2"/>
<keyword evidence="1" id="KW-0812">Transmembrane</keyword>